<dbReference type="AlphaFoldDB" id="A0A150LAV5"/>
<dbReference type="STRING" id="301148.B4135_3797"/>
<evidence type="ECO:0000313" key="1">
    <source>
        <dbReference type="EMBL" id="KYD09473.1"/>
    </source>
</evidence>
<sequence>MPASDSLMRYADSLPFHYVLRTLHYLSPRLFAPHFFEK</sequence>
<name>A0A150LAV5_9BACI</name>
<comment type="caution">
    <text evidence="1">The sequence shown here is derived from an EMBL/GenBank/DDBJ whole genome shotgun (WGS) entry which is preliminary data.</text>
</comment>
<gene>
    <name evidence="1" type="ORF">B4135_3797</name>
</gene>
<dbReference type="EMBL" id="LQYT01000130">
    <property type="protein sequence ID" value="KYD09473.1"/>
    <property type="molecule type" value="Genomic_DNA"/>
</dbReference>
<proteinExistence type="predicted"/>
<organism evidence="1 2">
    <name type="scientific">Caldibacillus debilis</name>
    <dbReference type="NCBI Taxonomy" id="301148"/>
    <lineage>
        <taxon>Bacteria</taxon>
        <taxon>Bacillati</taxon>
        <taxon>Bacillota</taxon>
        <taxon>Bacilli</taxon>
        <taxon>Bacillales</taxon>
        <taxon>Bacillaceae</taxon>
        <taxon>Caldibacillus</taxon>
    </lineage>
</organism>
<reference evidence="1 2" key="1">
    <citation type="submission" date="2016-01" db="EMBL/GenBank/DDBJ databases">
        <title>Draft Genome Sequences of Seven Thermophilic Sporeformers Isolated from Foods.</title>
        <authorList>
            <person name="Berendsen E.M."/>
            <person name="Wells-Bennik M.H."/>
            <person name="Krawcyk A.O."/>
            <person name="De Jong A."/>
            <person name="Holsappel S."/>
            <person name="Eijlander R.T."/>
            <person name="Kuipers O.P."/>
        </authorList>
    </citation>
    <scope>NUCLEOTIDE SEQUENCE [LARGE SCALE GENOMIC DNA]</scope>
    <source>
        <strain evidence="1 2">B4135</strain>
    </source>
</reference>
<accession>A0A150LAV5</accession>
<protein>
    <submittedName>
        <fullName evidence="1">Uncharacterized protein</fullName>
    </submittedName>
</protein>
<evidence type="ECO:0000313" key="2">
    <source>
        <dbReference type="Proteomes" id="UP000075683"/>
    </source>
</evidence>
<dbReference type="Proteomes" id="UP000075683">
    <property type="component" value="Unassembled WGS sequence"/>
</dbReference>